<dbReference type="InterPro" id="IPR014722">
    <property type="entry name" value="Rib_uL2_dom2"/>
</dbReference>
<dbReference type="SUPFAM" id="SSF50104">
    <property type="entry name" value="Translation proteins SH3-like domain"/>
    <property type="match status" value="1"/>
</dbReference>
<dbReference type="InterPro" id="IPR006645">
    <property type="entry name" value="NGN-like_dom"/>
</dbReference>
<dbReference type="InterPro" id="IPR036735">
    <property type="entry name" value="NGN_dom_sf"/>
</dbReference>
<dbReference type="AlphaFoldDB" id="A0A9W6CFJ2"/>
<organism evidence="5 6">
    <name type="scientific">Sellimonas catena</name>
    <dbReference type="NCBI Taxonomy" id="2994035"/>
    <lineage>
        <taxon>Bacteria</taxon>
        <taxon>Bacillati</taxon>
        <taxon>Bacillota</taxon>
        <taxon>Clostridia</taxon>
        <taxon>Lachnospirales</taxon>
        <taxon>Lachnospiraceae</taxon>
        <taxon>Sellimonas</taxon>
    </lineage>
</organism>
<sequence length="170" mass="19838">MWYVVQVRTGTEEEIITQCEKTIDHGILKRCFIPYYESMKKYKGEWHLEQKILFPGYVFMITDEMEQLYLGLKNVIGLTKLIGTGREIIPLKQEEVDFLTEFGKEKQVVEMSTGIIENGRIRITDGPLKGREAMIRKIDRHKRKASLEIPMFGRILETQAGLEIIEKIET</sequence>
<evidence type="ECO:0000256" key="3">
    <source>
        <dbReference type="ARBA" id="ARBA00023163"/>
    </source>
</evidence>
<keyword evidence="3" id="KW-0804">Transcription</keyword>
<dbReference type="CDD" id="cd09889">
    <property type="entry name" value="NGN_Bact_2"/>
    <property type="match status" value="1"/>
</dbReference>
<dbReference type="SUPFAM" id="SSF82679">
    <property type="entry name" value="N-utilization substance G protein NusG, N-terminal domain"/>
    <property type="match status" value="1"/>
</dbReference>
<dbReference type="InterPro" id="IPR047663">
    <property type="entry name" value="Transcription_antiterm_LoaP"/>
</dbReference>
<comment type="caution">
    <text evidence="5">The sequence shown here is derived from an EMBL/GenBank/DDBJ whole genome shotgun (WGS) entry which is preliminary data.</text>
</comment>
<evidence type="ECO:0000313" key="6">
    <source>
        <dbReference type="Proteomes" id="UP001145094"/>
    </source>
</evidence>
<accession>A0A9W6CFJ2</accession>
<protein>
    <submittedName>
        <fullName evidence="5">Transcription termination/antitermination protein NusG</fullName>
    </submittedName>
</protein>
<dbReference type="InterPro" id="IPR008991">
    <property type="entry name" value="Translation_prot_SH3-like_sf"/>
</dbReference>
<dbReference type="RefSeq" id="WP_087254846.1">
    <property type="nucleotide sequence ID" value="NZ_BSCH01000024.1"/>
</dbReference>
<dbReference type="NCBIfam" id="NF033641">
    <property type="entry name" value="antiterm_LoaP"/>
    <property type="match status" value="1"/>
</dbReference>
<dbReference type="EMBL" id="BSCH01000024">
    <property type="protein sequence ID" value="GLG91674.1"/>
    <property type="molecule type" value="Genomic_DNA"/>
</dbReference>
<dbReference type="InterPro" id="IPR043425">
    <property type="entry name" value="NusG-like"/>
</dbReference>
<evidence type="ECO:0000313" key="5">
    <source>
        <dbReference type="EMBL" id="GLG91674.1"/>
    </source>
</evidence>
<dbReference type="Gene3D" id="3.30.70.940">
    <property type="entry name" value="NusG, N-terminal domain"/>
    <property type="match status" value="1"/>
</dbReference>
<dbReference type="Pfam" id="PF02357">
    <property type="entry name" value="NusG"/>
    <property type="match status" value="1"/>
</dbReference>
<name>A0A9W6CFJ2_9FIRM</name>
<evidence type="ECO:0000256" key="2">
    <source>
        <dbReference type="ARBA" id="ARBA00023015"/>
    </source>
</evidence>
<evidence type="ECO:0000256" key="1">
    <source>
        <dbReference type="ARBA" id="ARBA00022814"/>
    </source>
</evidence>
<evidence type="ECO:0000259" key="4">
    <source>
        <dbReference type="Pfam" id="PF02357"/>
    </source>
</evidence>
<dbReference type="PANTHER" id="PTHR30265">
    <property type="entry name" value="RHO-INTERACTING TRANSCRIPTION TERMINATION FACTOR NUSG"/>
    <property type="match status" value="1"/>
</dbReference>
<dbReference type="Gene3D" id="2.30.30.30">
    <property type="match status" value="1"/>
</dbReference>
<reference evidence="5" key="3">
    <citation type="journal article" date="2023" name="Int. J. Syst. Evol. Microbiol.">
        <title>Sellimonas catena sp. nov., isolated from human faeces.</title>
        <authorList>
            <person name="Hisatomi A."/>
            <person name="Ohkuma M."/>
            <person name="Sakamoto M."/>
        </authorList>
    </citation>
    <scope>NUCLEOTIDE SEQUENCE</scope>
    <source>
        <strain evidence="5">18CBH55</strain>
    </source>
</reference>
<feature type="domain" description="NusG-like N-terminal" evidence="4">
    <location>
        <begin position="2"/>
        <end position="97"/>
    </location>
</feature>
<keyword evidence="2" id="KW-0805">Transcription regulation</keyword>
<dbReference type="GO" id="GO:0006354">
    <property type="term" value="P:DNA-templated transcription elongation"/>
    <property type="evidence" value="ECO:0007669"/>
    <property type="project" value="InterPro"/>
</dbReference>
<keyword evidence="1" id="KW-0889">Transcription antitermination</keyword>
<dbReference type="Proteomes" id="UP001145094">
    <property type="component" value="Unassembled WGS sequence"/>
</dbReference>
<dbReference type="CDD" id="cd06091">
    <property type="entry name" value="KOW_NusG"/>
    <property type="match status" value="1"/>
</dbReference>
<gene>
    <name evidence="5" type="ORF">Selli2_31010</name>
</gene>
<dbReference type="GO" id="GO:0031564">
    <property type="term" value="P:transcription antitermination"/>
    <property type="evidence" value="ECO:0007669"/>
    <property type="project" value="UniProtKB-KW"/>
</dbReference>
<proteinExistence type="predicted"/>
<reference evidence="5" key="1">
    <citation type="submission" date="2022-11" db="EMBL/GenBank/DDBJ databases">
        <title>Draft genome sequence of Sellimonas catena strain 18CBH55.</title>
        <authorList>
            <person name="Hisatomi A."/>
            <person name="Ohkuma M."/>
            <person name="Sakamoto M."/>
        </authorList>
    </citation>
    <scope>NUCLEOTIDE SEQUENCE</scope>
    <source>
        <strain evidence="5">18CBH55</strain>
    </source>
</reference>
<dbReference type="PANTHER" id="PTHR30265:SF4">
    <property type="entry name" value="KOW MOTIF FAMILY PROTEIN, EXPRESSED"/>
    <property type="match status" value="1"/>
</dbReference>
<reference evidence="5" key="2">
    <citation type="submission" date="2022-11" db="EMBL/GenBank/DDBJ databases">
        <title>Draft genome sequence of Sellimonas catena strain 18CBH55.</title>
        <authorList>
            <person name="Atsushi H."/>
            <person name="Moriya O."/>
            <person name="Mitsuo S."/>
        </authorList>
    </citation>
    <scope>NUCLEOTIDE SEQUENCE</scope>
    <source>
        <strain evidence="5">18CBH55</strain>
    </source>
</reference>